<protein>
    <recommendedName>
        <fullName evidence="2">DNA polymerase delta subunit 3</fullName>
    </recommendedName>
</protein>
<dbReference type="Pfam" id="PF09507">
    <property type="entry name" value="CDC27"/>
    <property type="match status" value="1"/>
</dbReference>
<dbReference type="PANTHER" id="PTHR17598">
    <property type="entry name" value="DNA POLYMERASE DELTA SUBUNIT 3"/>
    <property type="match status" value="1"/>
</dbReference>
<organism evidence="6 7">
    <name type="scientific">Phycomyces blakesleeanus (strain ATCC 8743b / DSM 1359 / FGSC 10004 / NBRC 33097 / NRRL 1555)</name>
    <dbReference type="NCBI Taxonomy" id="763407"/>
    <lineage>
        <taxon>Eukaryota</taxon>
        <taxon>Fungi</taxon>
        <taxon>Fungi incertae sedis</taxon>
        <taxon>Mucoromycota</taxon>
        <taxon>Mucoromycotina</taxon>
        <taxon>Mucoromycetes</taxon>
        <taxon>Mucorales</taxon>
        <taxon>Phycomycetaceae</taxon>
        <taxon>Phycomyces</taxon>
    </lineage>
</organism>
<feature type="compositionally biased region" description="Basic and acidic residues" evidence="5">
    <location>
        <begin position="301"/>
        <end position="319"/>
    </location>
</feature>
<dbReference type="VEuPathDB" id="FungiDB:PHYBLDRAFT_181543"/>
<dbReference type="GeneID" id="28999392"/>
<feature type="compositionally biased region" description="Basic and acidic residues" evidence="5">
    <location>
        <begin position="200"/>
        <end position="209"/>
    </location>
</feature>
<dbReference type="GO" id="GO:0006271">
    <property type="term" value="P:DNA strand elongation involved in DNA replication"/>
    <property type="evidence" value="ECO:0007669"/>
    <property type="project" value="TreeGrafter"/>
</dbReference>
<feature type="compositionally biased region" description="Low complexity" evidence="5">
    <location>
        <begin position="167"/>
        <end position="196"/>
    </location>
</feature>
<feature type="compositionally biased region" description="Low complexity" evidence="5">
    <location>
        <begin position="392"/>
        <end position="407"/>
    </location>
</feature>
<reference evidence="7" key="1">
    <citation type="submission" date="2015-06" db="EMBL/GenBank/DDBJ databases">
        <title>Expansion of signal transduction pathways in fungi by whole-genome duplication.</title>
        <authorList>
            <consortium name="DOE Joint Genome Institute"/>
            <person name="Corrochano L.M."/>
            <person name="Kuo A."/>
            <person name="Marcet-Houben M."/>
            <person name="Polaino S."/>
            <person name="Salamov A."/>
            <person name="Villalobos J.M."/>
            <person name="Alvarez M.I."/>
            <person name="Avalos J."/>
            <person name="Benito E.P."/>
            <person name="Benoit I."/>
            <person name="Burger G."/>
            <person name="Camino L.P."/>
            <person name="Canovas D."/>
            <person name="Cerda-Olmedo E."/>
            <person name="Cheng J.-F."/>
            <person name="Dominguez A."/>
            <person name="Elias M."/>
            <person name="Eslava A.P."/>
            <person name="Glaser F."/>
            <person name="Grimwood J."/>
            <person name="Gutierrez G."/>
            <person name="Heitman J."/>
            <person name="Henrissat B."/>
            <person name="Iturriaga E.A."/>
            <person name="Lang B.F."/>
            <person name="Lavin J.L."/>
            <person name="Lee S."/>
            <person name="Li W."/>
            <person name="Lindquist E."/>
            <person name="Lopez-Garcia S."/>
            <person name="Luque E.M."/>
            <person name="Marcos A.T."/>
            <person name="Martin J."/>
            <person name="McCluskey K."/>
            <person name="Medina H.R."/>
            <person name="Miralles-Duran A."/>
            <person name="Miyazaki A."/>
            <person name="Munoz-Torres E."/>
            <person name="Oguiza J.A."/>
            <person name="Ohm R."/>
            <person name="Olmedo M."/>
            <person name="Orejas M."/>
            <person name="Ortiz-Castellanos L."/>
            <person name="Pisabarro A.G."/>
            <person name="Rodriguez-Romero J."/>
            <person name="Ruiz-Herrera J."/>
            <person name="Ruiz-Vazquez R."/>
            <person name="Sanz C."/>
            <person name="Schackwitz W."/>
            <person name="Schmutz J."/>
            <person name="Shahriari M."/>
            <person name="Shelest E."/>
            <person name="Silva-Franco F."/>
            <person name="Soanes D."/>
            <person name="Syed K."/>
            <person name="Tagua V.G."/>
            <person name="Talbot N.J."/>
            <person name="Thon M."/>
            <person name="De vries R.P."/>
            <person name="Wiebenga A."/>
            <person name="Yadav J.S."/>
            <person name="Braun E.L."/>
            <person name="Baker S."/>
            <person name="Garre V."/>
            <person name="Horwitz B."/>
            <person name="Torres-Martinez S."/>
            <person name="Idnurm A."/>
            <person name="Herrera-Estrella A."/>
            <person name="Gabaldon T."/>
            <person name="Grigoriev I.V."/>
        </authorList>
    </citation>
    <scope>NUCLEOTIDE SEQUENCE [LARGE SCALE GENOMIC DNA]</scope>
    <source>
        <strain evidence="7">NRRL 1555(-)</strain>
    </source>
</reference>
<dbReference type="GO" id="GO:0003887">
    <property type="term" value="F:DNA-directed DNA polymerase activity"/>
    <property type="evidence" value="ECO:0007669"/>
    <property type="project" value="TreeGrafter"/>
</dbReference>
<sequence>MLDMEEYLDTKLLHEKEPVTYRLLTRQFRIPVNTAKQVLQDYANAHQQIHATYCLIGTEKASDSNQLVIRMAKSNELESVKQTFKHISGTQVYSLCPYDPKDLSVIIAADENLPKLTAEDRTKCGLLQNTRLVNKSSVKQESRPTHSISVPKETPAPTPTPVPAPKATPAKATPAKATPNTFGAFLKNKTSNASTSSKRKSSESEEPKSKNHHISKKIKDSSKPIIPAVASEEEESDEELDRRLARSNLNANVFTDEEDDIFDDDIPTETKTYTDSNETPGSDKSAKDEDVAMADNPIDVDSVKEIPEKTKENELETKDGSTTSSTPGKIRRKVQKKKTYVNERGFRVTENVWEWEEVDADTASDTPATVPIFSNLNNTAKKTIAQTENTPKPKAAPAAKKGAKKGAASAGQANLLSFFGKK</sequence>
<keyword evidence="7" id="KW-1185">Reference proteome</keyword>
<dbReference type="OrthoDB" id="514823at2759"/>
<feature type="compositionally biased region" description="Polar residues" evidence="5">
    <location>
        <begin position="271"/>
        <end position="282"/>
    </location>
</feature>
<evidence type="ECO:0000256" key="3">
    <source>
        <dbReference type="ARBA" id="ARBA00022705"/>
    </source>
</evidence>
<evidence type="ECO:0000313" key="7">
    <source>
        <dbReference type="Proteomes" id="UP000077315"/>
    </source>
</evidence>
<gene>
    <name evidence="6" type="ORF">PHYBLDRAFT_181543</name>
</gene>
<dbReference type="AlphaFoldDB" id="A0A162U9H3"/>
<proteinExistence type="predicted"/>
<feature type="compositionally biased region" description="Acidic residues" evidence="5">
    <location>
        <begin position="255"/>
        <end position="267"/>
    </location>
</feature>
<evidence type="ECO:0000256" key="5">
    <source>
        <dbReference type="SAM" id="MobiDB-lite"/>
    </source>
</evidence>
<dbReference type="InterPro" id="IPR019038">
    <property type="entry name" value="POLD3"/>
</dbReference>
<keyword evidence="3" id="KW-0235">DNA replication</keyword>
<dbReference type="EMBL" id="KV440981">
    <property type="protein sequence ID" value="OAD73443.1"/>
    <property type="molecule type" value="Genomic_DNA"/>
</dbReference>
<dbReference type="STRING" id="763407.A0A162U9H3"/>
<evidence type="ECO:0000256" key="1">
    <source>
        <dbReference type="ARBA" id="ARBA00004123"/>
    </source>
</evidence>
<evidence type="ECO:0000256" key="2">
    <source>
        <dbReference type="ARBA" id="ARBA00017589"/>
    </source>
</evidence>
<dbReference type="GO" id="GO:1904161">
    <property type="term" value="P:DNA synthesis involved in UV-damage excision repair"/>
    <property type="evidence" value="ECO:0007669"/>
    <property type="project" value="TreeGrafter"/>
</dbReference>
<keyword evidence="4" id="KW-0539">Nucleus</keyword>
<comment type="subcellular location">
    <subcellularLocation>
        <location evidence="1">Nucleus</location>
    </subcellularLocation>
</comment>
<dbReference type="PANTHER" id="PTHR17598:SF13">
    <property type="entry name" value="DNA POLYMERASE DELTA SUBUNIT 3"/>
    <property type="match status" value="1"/>
</dbReference>
<dbReference type="GO" id="GO:0043625">
    <property type="term" value="C:delta DNA polymerase complex"/>
    <property type="evidence" value="ECO:0007669"/>
    <property type="project" value="InterPro"/>
</dbReference>
<dbReference type="InterPro" id="IPR041913">
    <property type="entry name" value="POLD3_sf"/>
</dbReference>
<accession>A0A162U9H3</accession>
<feature type="compositionally biased region" description="Pro residues" evidence="5">
    <location>
        <begin position="154"/>
        <end position="166"/>
    </location>
</feature>
<dbReference type="Proteomes" id="UP000077315">
    <property type="component" value="Unassembled WGS sequence"/>
</dbReference>
<evidence type="ECO:0000256" key="4">
    <source>
        <dbReference type="ARBA" id="ARBA00023242"/>
    </source>
</evidence>
<dbReference type="InParanoid" id="A0A162U9H3"/>
<evidence type="ECO:0000313" key="6">
    <source>
        <dbReference type="EMBL" id="OAD73443.1"/>
    </source>
</evidence>
<feature type="region of interest" description="Disordered" evidence="5">
    <location>
        <begin position="135"/>
        <end position="337"/>
    </location>
</feature>
<dbReference type="Gene3D" id="3.90.1030.20">
    <property type="entry name" value="DNA polymerase delta, p66 (Cdc27) subunit, wHTH domain"/>
    <property type="match status" value="1"/>
</dbReference>
<dbReference type="RefSeq" id="XP_018291483.1">
    <property type="nucleotide sequence ID" value="XM_018438486.1"/>
</dbReference>
<feature type="region of interest" description="Disordered" evidence="5">
    <location>
        <begin position="383"/>
        <end position="407"/>
    </location>
</feature>
<dbReference type="FunCoup" id="A0A162U9H3">
    <property type="interactions" value="79"/>
</dbReference>
<dbReference type="GO" id="GO:0006297">
    <property type="term" value="P:nucleotide-excision repair, DNA gap filling"/>
    <property type="evidence" value="ECO:0007669"/>
    <property type="project" value="TreeGrafter"/>
</dbReference>
<name>A0A162U9H3_PHYB8</name>